<dbReference type="Gene3D" id="1.20.120.450">
    <property type="entry name" value="dinb family like domain"/>
    <property type="match status" value="1"/>
</dbReference>
<evidence type="ECO:0000313" key="2">
    <source>
        <dbReference type="Proteomes" id="UP000317722"/>
    </source>
</evidence>
<keyword evidence="2" id="KW-1185">Reference proteome</keyword>
<dbReference type="SUPFAM" id="SSF109854">
    <property type="entry name" value="DinB/YfiT-like putative metalloenzymes"/>
    <property type="match status" value="1"/>
</dbReference>
<gene>
    <name evidence="1" type="ORF">EAH86_09535</name>
</gene>
<dbReference type="OrthoDB" id="4548523at2"/>
<comment type="caution">
    <text evidence="1">The sequence shown here is derived from an EMBL/GenBank/DDBJ whole genome shotgun (WGS) entry which is preliminary data.</text>
</comment>
<proteinExistence type="predicted"/>
<dbReference type="RefSeq" id="WP_140739666.1">
    <property type="nucleotide sequence ID" value="NZ_RCZM01000003.1"/>
</dbReference>
<name>A0A502CTR4_9MICO</name>
<dbReference type="Pfam" id="PF04978">
    <property type="entry name" value="MST"/>
    <property type="match status" value="1"/>
</dbReference>
<dbReference type="InterPro" id="IPR034660">
    <property type="entry name" value="DinB/YfiT-like"/>
</dbReference>
<organism evidence="1 2">
    <name type="scientific">Pedococcus bigeumensis</name>
    <dbReference type="NCBI Taxonomy" id="433644"/>
    <lineage>
        <taxon>Bacteria</taxon>
        <taxon>Bacillati</taxon>
        <taxon>Actinomycetota</taxon>
        <taxon>Actinomycetes</taxon>
        <taxon>Micrococcales</taxon>
        <taxon>Intrasporangiaceae</taxon>
        <taxon>Pedococcus</taxon>
    </lineage>
</organism>
<protein>
    <submittedName>
        <fullName evidence="1">DUF664 domain-containing protein</fullName>
    </submittedName>
</protein>
<dbReference type="AlphaFoldDB" id="A0A502CTR4"/>
<dbReference type="EMBL" id="RCZM01000003">
    <property type="protein sequence ID" value="TPG17015.1"/>
    <property type="molecule type" value="Genomic_DNA"/>
</dbReference>
<evidence type="ECO:0000313" key="1">
    <source>
        <dbReference type="EMBL" id="TPG17015.1"/>
    </source>
</evidence>
<sequence>MTSPDLALLLDYLQGQRRHVLAAFDGLSDEDMQRAVLPSGWSGVQLLHHLALDDERFWVRAVIGGDVDAKAGLSGNAWAVPDGLSVSDVRDLYLREAQLSDAVLSEVDLDAAPAWWPDFMGEQWMQSNRDVLLHVMVETAAHAGHADAVRELIDGKQWVVIT</sequence>
<dbReference type="InterPro" id="IPR007061">
    <property type="entry name" value="MST-like"/>
</dbReference>
<dbReference type="Proteomes" id="UP000317722">
    <property type="component" value="Unassembled WGS sequence"/>
</dbReference>
<reference evidence="1 2" key="1">
    <citation type="journal article" date="2019" name="Environ. Microbiol.">
        <title>Species interactions and distinct microbial communities in high Arctic permafrost affected cryosols are associated with the CH4 and CO2 gas fluxes.</title>
        <authorList>
            <person name="Altshuler I."/>
            <person name="Hamel J."/>
            <person name="Turney S."/>
            <person name="Magnuson E."/>
            <person name="Levesque R."/>
            <person name="Greer C."/>
            <person name="Whyte L.G."/>
        </authorList>
    </citation>
    <scope>NUCLEOTIDE SEQUENCE [LARGE SCALE GENOMIC DNA]</scope>
    <source>
        <strain evidence="1 2">S9.3A</strain>
    </source>
</reference>
<accession>A0A502CTR4</accession>